<dbReference type="GeneID" id="65560462"/>
<evidence type="ECO:0000313" key="1">
    <source>
        <dbReference type="EMBL" id="QXJ32371.1"/>
    </source>
</evidence>
<sequence>MVQNSAKKLVFGLSWKDGTYRIEVSRVRSRSRGEKLVANLYLENVVFKVGNIVVLCKEKIHVDHVEGEPNLKYKGFKLVVKEFKNLVENLVLRVKLCREVGMNRINRLGGRFV</sequence>
<accession>A0A8F5GWU3</accession>
<organism evidence="1 2">
    <name type="scientific">Saccharolobus shibatae</name>
    <dbReference type="NCBI Taxonomy" id="2286"/>
    <lineage>
        <taxon>Archaea</taxon>
        <taxon>Thermoproteota</taxon>
        <taxon>Thermoprotei</taxon>
        <taxon>Sulfolobales</taxon>
        <taxon>Sulfolobaceae</taxon>
        <taxon>Saccharolobus</taxon>
    </lineage>
</organism>
<dbReference type="RefSeq" id="WP_218260618.1">
    <property type="nucleotide sequence ID" value="NZ_CP077715.1"/>
</dbReference>
<dbReference type="EMBL" id="CP077715">
    <property type="protein sequence ID" value="QXJ32371.1"/>
    <property type="molecule type" value="Genomic_DNA"/>
</dbReference>
<gene>
    <name evidence="1" type="ORF">J5U21_02022</name>
</gene>
<dbReference type="Proteomes" id="UP000693941">
    <property type="component" value="Chromosome"/>
</dbReference>
<name>A0A8F5GWU3_9CREN</name>
<reference evidence="1" key="1">
    <citation type="journal article" date="2021" name="Environ. Microbiol.">
        <title>New insights into the diversity and evolution of the archaeal mobilome from three complete genomes of Saccharolobus shibatae.</title>
        <authorList>
            <person name="Medvedeva S."/>
            <person name="Brandt D."/>
            <person name="Cvirkaite-Krupovic V."/>
            <person name="Liu Y."/>
            <person name="Severinov K."/>
            <person name="Ishino S."/>
            <person name="Ishino Y."/>
            <person name="Prangishvili D."/>
            <person name="Kalinowski J."/>
            <person name="Krupovic M."/>
        </authorList>
    </citation>
    <scope>NUCLEOTIDE SEQUENCE</scope>
    <source>
        <strain evidence="1">BEU9</strain>
    </source>
</reference>
<protein>
    <submittedName>
        <fullName evidence="1">Uncharacterized protein</fullName>
    </submittedName>
</protein>
<dbReference type="AlphaFoldDB" id="A0A8F5GWU3"/>
<proteinExistence type="predicted"/>
<evidence type="ECO:0000313" key="2">
    <source>
        <dbReference type="Proteomes" id="UP000693941"/>
    </source>
</evidence>